<evidence type="ECO:0000256" key="1">
    <source>
        <dbReference type="ARBA" id="ARBA00000885"/>
    </source>
</evidence>
<evidence type="ECO:0000313" key="8">
    <source>
        <dbReference type="Proteomes" id="UP000748531"/>
    </source>
</evidence>
<dbReference type="FunFam" id="3.30.2160.10:FF:000002">
    <property type="entry name" value="Putative Ubiquitin-protein ligase E3C"/>
    <property type="match status" value="1"/>
</dbReference>
<gene>
    <name evidence="7" type="ORF">PHET_06238</name>
</gene>
<dbReference type="Gene3D" id="3.30.2410.10">
    <property type="entry name" value="Hect, E3 ligase catalytic domain"/>
    <property type="match status" value="1"/>
</dbReference>
<sequence>MFKQVKPEHTAFIESKRKERDERREARLKEKSAITIQKNWRGFRDRTGVVKEFRLRFDATVTSGPAVDLLRAIKYLSFKFSHENERQRFEFLVRHLMSTIETGKPGVSYLSLALRKTTLVEWIHSTKWLFGTILHYLSELDPCSPNGSKLLNVFLSFVLITTDYSRWTFHEEHLKSAMNQLSCVLLDDMVHHHCLFQRLHSLLFKGLARHSPMFTNTSLTGIITLALRPLIYSNFDAKKTVLFAANILTVPGLVLHISPSMNEAYDIVLEKRLCSKIILIYHNDPSELEALFSSVEGSFILCFIANLVQLSLLEEEVLALHCSEFCVVVSRLIRHLGGYVGSKKSNLSSWHPILGWFAQPLDNSLQAAMQSVTKQLQLLWNNRMVRLLFGDLYALAELDDVDSRRVGTTSNSELQGNPTSLTGAYASKKSFRPFDVERYSGRVRHGLAQFLSQLSGTNRVKSSRKKKESTSTKLCMTGAHAGIFGPNDLPLSLKAVCMLYCFTVESLREIRNDILAGLSLGDLLPRMWRLISRSGNVANWVKILLDSKPSWQIEPHASHLMHIFTAATSNLLSILDDVELFELTKSFTVDELCSMGTFFNHLIYEAILSVPDPWTLSGCSDVGVSLASNKGTSDNKKFEAIRFDLDEHTLPNLFSMCLRLLSIIHKRDDRHLFTSPDFWLIPNLKLPNFLADLHKAKPHAVFLLQNVPHIIPHKERVLLFRDRVREDKASLGVQTRMSWLTDDGPVGAVITVHRNRLVEDGYQQLANLSSAQLRMKIRVQFVNEMGLDEVGIDLDGVFKEFLEETLHRVFDPSLNLFRVTSDQRLYPSPSSHLQDNHLLLFEFLGKMLAKAIYEGIVVDVPFANFFLTQLLGREKTGCYSFLDELATLDKELYKSLSYIKHYDGDIADLEFTYSYAEDCLGQVVVHDLCPGGRYITVTDDLKIGYVHRVARFRMYKQIRAQTASFIRGFYSILNPEWLTMFSPLELQKLISGDNISVNVDDLRQNTRYSGGFHSNHRVIKWLWDILRRDFTDEERGLFLKFVTSCSRPPLLGFANLEPPFCIRCVQYTTEDQDVGDTLGSVLKGFFGVGGRREEVSRLPTTSTCFNLLKLPNYSSRSVLRDKLRYM</sequence>
<comment type="caution">
    <text evidence="7">The sequence shown here is derived from an EMBL/GenBank/DDBJ whole genome shotgun (WGS) entry which is preliminary data.</text>
</comment>
<keyword evidence="8" id="KW-1185">Reference proteome</keyword>
<dbReference type="EC" id="2.3.2.26" evidence="2"/>
<dbReference type="InterPro" id="IPR000569">
    <property type="entry name" value="HECT_dom"/>
</dbReference>
<dbReference type="Pfam" id="PF00632">
    <property type="entry name" value="HECT"/>
    <property type="match status" value="1"/>
</dbReference>
<dbReference type="GO" id="GO:0000209">
    <property type="term" value="P:protein polyubiquitination"/>
    <property type="evidence" value="ECO:0007669"/>
    <property type="project" value="InterPro"/>
</dbReference>
<dbReference type="OrthoDB" id="8068875at2759"/>
<protein>
    <recommendedName>
        <fullName evidence="2">HECT-type E3 ubiquitin transferase</fullName>
        <ecNumber evidence="2">2.3.2.26</ecNumber>
    </recommendedName>
</protein>
<name>A0A8J4T9C0_9TREM</name>
<accession>A0A8J4T9C0</accession>
<proteinExistence type="predicted"/>
<evidence type="ECO:0000256" key="3">
    <source>
        <dbReference type="ARBA" id="ARBA00022679"/>
    </source>
</evidence>
<feature type="domain" description="HECT" evidence="6">
    <location>
        <begin position="769"/>
        <end position="1126"/>
    </location>
</feature>
<dbReference type="EMBL" id="LUCH01003109">
    <property type="protein sequence ID" value="KAF5400534.1"/>
    <property type="molecule type" value="Genomic_DNA"/>
</dbReference>
<dbReference type="GO" id="GO:0061630">
    <property type="term" value="F:ubiquitin protein ligase activity"/>
    <property type="evidence" value="ECO:0007669"/>
    <property type="project" value="UniProtKB-EC"/>
</dbReference>
<dbReference type="SUPFAM" id="SSF56204">
    <property type="entry name" value="Hect, E3 ligase catalytic domain"/>
    <property type="match status" value="1"/>
</dbReference>
<reference evidence="7" key="1">
    <citation type="submission" date="2019-05" db="EMBL/GenBank/DDBJ databases">
        <title>Annotation for the trematode Paragonimus heterotremus.</title>
        <authorList>
            <person name="Choi Y.-J."/>
        </authorList>
    </citation>
    <scope>NUCLEOTIDE SEQUENCE</scope>
    <source>
        <strain evidence="7">LC</strain>
    </source>
</reference>
<evidence type="ECO:0000256" key="4">
    <source>
        <dbReference type="ARBA" id="ARBA00022786"/>
    </source>
</evidence>
<keyword evidence="4 5" id="KW-0833">Ubl conjugation pathway</keyword>
<dbReference type="PANTHER" id="PTHR45700">
    <property type="entry name" value="UBIQUITIN-PROTEIN LIGASE E3C"/>
    <property type="match status" value="1"/>
</dbReference>
<evidence type="ECO:0000256" key="2">
    <source>
        <dbReference type="ARBA" id="ARBA00012485"/>
    </source>
</evidence>
<dbReference type="AlphaFoldDB" id="A0A8J4T9C0"/>
<comment type="catalytic activity">
    <reaction evidence="1">
        <text>S-ubiquitinyl-[E2 ubiquitin-conjugating enzyme]-L-cysteine + [acceptor protein]-L-lysine = [E2 ubiquitin-conjugating enzyme]-L-cysteine + N(6)-ubiquitinyl-[acceptor protein]-L-lysine.</text>
        <dbReference type="EC" id="2.3.2.26"/>
    </reaction>
</comment>
<dbReference type="Gene3D" id="3.30.2160.10">
    <property type="entry name" value="Hect, E3 ligase catalytic domain"/>
    <property type="match status" value="1"/>
</dbReference>
<dbReference type="GO" id="GO:0006511">
    <property type="term" value="P:ubiquitin-dependent protein catabolic process"/>
    <property type="evidence" value="ECO:0007669"/>
    <property type="project" value="TreeGrafter"/>
</dbReference>
<evidence type="ECO:0000259" key="6">
    <source>
        <dbReference type="PROSITE" id="PS50237"/>
    </source>
</evidence>
<dbReference type="GO" id="GO:0016874">
    <property type="term" value="F:ligase activity"/>
    <property type="evidence" value="ECO:0007669"/>
    <property type="project" value="UniProtKB-KW"/>
</dbReference>
<dbReference type="PROSITE" id="PS50237">
    <property type="entry name" value="HECT"/>
    <property type="match status" value="1"/>
</dbReference>
<dbReference type="InterPro" id="IPR035983">
    <property type="entry name" value="Hect_E3_ubiquitin_ligase"/>
</dbReference>
<dbReference type="InterPro" id="IPR044611">
    <property type="entry name" value="E3A/B/C-like"/>
</dbReference>
<evidence type="ECO:0000313" key="7">
    <source>
        <dbReference type="EMBL" id="KAF5400534.1"/>
    </source>
</evidence>
<organism evidence="7 8">
    <name type="scientific">Paragonimus heterotremus</name>
    <dbReference type="NCBI Taxonomy" id="100268"/>
    <lineage>
        <taxon>Eukaryota</taxon>
        <taxon>Metazoa</taxon>
        <taxon>Spiralia</taxon>
        <taxon>Lophotrochozoa</taxon>
        <taxon>Platyhelminthes</taxon>
        <taxon>Trematoda</taxon>
        <taxon>Digenea</taxon>
        <taxon>Plagiorchiida</taxon>
        <taxon>Troglotremata</taxon>
        <taxon>Troglotrematidae</taxon>
        <taxon>Paragonimus</taxon>
    </lineage>
</organism>
<dbReference type="Proteomes" id="UP000748531">
    <property type="component" value="Unassembled WGS sequence"/>
</dbReference>
<dbReference type="PANTHER" id="PTHR45700:SF3">
    <property type="entry name" value="UBIQUITIN-PROTEIN LIGASE E3B"/>
    <property type="match status" value="1"/>
</dbReference>
<feature type="active site" description="Glycyl thioester intermediate" evidence="5">
    <location>
        <position position="1104"/>
    </location>
</feature>
<dbReference type="CDD" id="cd00078">
    <property type="entry name" value="HECTc"/>
    <property type="match status" value="1"/>
</dbReference>
<keyword evidence="7" id="KW-0436">Ligase</keyword>
<dbReference type="SMART" id="SM00119">
    <property type="entry name" value="HECTc"/>
    <property type="match status" value="1"/>
</dbReference>
<evidence type="ECO:0000256" key="5">
    <source>
        <dbReference type="PROSITE-ProRule" id="PRU00104"/>
    </source>
</evidence>
<dbReference type="Gene3D" id="3.90.1750.10">
    <property type="entry name" value="Hect, E3 ligase catalytic domains"/>
    <property type="match status" value="1"/>
</dbReference>
<dbReference type="PROSITE" id="PS50096">
    <property type="entry name" value="IQ"/>
    <property type="match status" value="1"/>
</dbReference>
<keyword evidence="3" id="KW-0808">Transferase</keyword>